<dbReference type="InterPro" id="IPR032675">
    <property type="entry name" value="LRR_dom_sf"/>
</dbReference>
<dbReference type="EMBL" id="BEXD01000733">
    <property type="protein sequence ID" value="GBB89770.1"/>
    <property type="molecule type" value="Genomic_DNA"/>
</dbReference>
<reference evidence="1 2" key="1">
    <citation type="submission" date="2017-11" db="EMBL/GenBank/DDBJ databases">
        <title>The genome of Rhizophagus clarus HR1 reveals common genetic basis of auxotrophy among arbuscular mycorrhizal fungi.</title>
        <authorList>
            <person name="Kobayashi Y."/>
        </authorList>
    </citation>
    <scope>NUCLEOTIDE SEQUENCE [LARGE SCALE GENOMIC DNA]</scope>
    <source>
        <strain evidence="1 2">HR1</strain>
    </source>
</reference>
<accession>A0A2Z6QI80</accession>
<comment type="caution">
    <text evidence="1">The sequence shown here is derived from an EMBL/GenBank/DDBJ whole genome shotgun (WGS) entry which is preliminary data.</text>
</comment>
<evidence type="ECO:0008006" key="3">
    <source>
        <dbReference type="Google" id="ProtNLM"/>
    </source>
</evidence>
<evidence type="ECO:0000313" key="2">
    <source>
        <dbReference type="Proteomes" id="UP000247702"/>
    </source>
</evidence>
<dbReference type="AlphaFoldDB" id="A0A2Z6QI80"/>
<dbReference type="Proteomes" id="UP000247702">
    <property type="component" value="Unassembled WGS sequence"/>
</dbReference>
<protein>
    <recommendedName>
        <fullName evidence="3">F-box domain-containing protein</fullName>
    </recommendedName>
</protein>
<proteinExistence type="predicted"/>
<keyword evidence="2" id="KW-1185">Reference proteome</keyword>
<organism evidence="1 2">
    <name type="scientific">Rhizophagus clarus</name>
    <dbReference type="NCBI Taxonomy" id="94130"/>
    <lineage>
        <taxon>Eukaryota</taxon>
        <taxon>Fungi</taxon>
        <taxon>Fungi incertae sedis</taxon>
        <taxon>Mucoromycota</taxon>
        <taxon>Glomeromycotina</taxon>
        <taxon>Glomeromycetes</taxon>
        <taxon>Glomerales</taxon>
        <taxon>Glomeraceae</taxon>
        <taxon>Rhizophagus</taxon>
    </lineage>
</organism>
<sequence>MSKLNRDIFYIIFEELQNDRNTLFSCLFVNRICCKMVIPILWKNPWNLSNFVNMDILRSVIISHLPEEVLNRDTENLYYEKPSFNYIRFCKYMDFGQIMKIITSTHNSFREEIIKLFVNKDMKYTHLNLGNMIRSFEYQLSLIPEIENCFSEIEFLSCYTRINDSVLTRLTGLCNSIRELELFIEVGDNNNKFIKLIENQKKLVNVHFINVRKERNDEPFCRSLENTLVAKHVNTVHSLTINKQPITKFLSSFVNLISLEINSDDVFKTWRCIENLKLPFLQFLKTSRVSANPLISLIKNTGRHLVLIKIDDILYDEYHNRRIIEAIYQNCPKLKYLKLEFKNRNVPELENLLANCKYLNGLFITMMDRFSNSENFFDILSKSSPESLFKFKFSFWNTKISLETVKLFLDNWKGRYPILLQSHNMKEHSDLIEEYKTKGVIKKYDHQLRGDYFEWF</sequence>
<evidence type="ECO:0000313" key="1">
    <source>
        <dbReference type="EMBL" id="GBB89770.1"/>
    </source>
</evidence>
<name>A0A2Z6QI80_9GLOM</name>
<gene>
    <name evidence="1" type="ORF">RclHR1_16580001</name>
</gene>
<dbReference type="Gene3D" id="3.80.10.10">
    <property type="entry name" value="Ribonuclease Inhibitor"/>
    <property type="match status" value="1"/>
</dbReference>